<dbReference type="Gene3D" id="1.10.510.10">
    <property type="entry name" value="Transferase(Phosphotransferase) domain 1"/>
    <property type="match status" value="1"/>
</dbReference>
<keyword evidence="4" id="KW-1185">Reference proteome</keyword>
<feature type="region of interest" description="Disordered" evidence="1">
    <location>
        <begin position="673"/>
        <end position="772"/>
    </location>
</feature>
<dbReference type="AlphaFoldDB" id="A0AAW0G2R1"/>
<dbReference type="PANTHER" id="PTHR38248:SF2">
    <property type="entry name" value="FUNK1 11"/>
    <property type="match status" value="1"/>
</dbReference>
<proteinExistence type="predicted"/>
<dbReference type="PANTHER" id="PTHR38248">
    <property type="entry name" value="FUNK1 6"/>
    <property type="match status" value="1"/>
</dbReference>
<dbReference type="Proteomes" id="UP001385951">
    <property type="component" value="Unassembled WGS sequence"/>
</dbReference>
<evidence type="ECO:0000313" key="3">
    <source>
        <dbReference type="EMBL" id="KAK7686662.1"/>
    </source>
</evidence>
<dbReference type="SUPFAM" id="SSF56112">
    <property type="entry name" value="Protein kinase-like (PK-like)"/>
    <property type="match status" value="1"/>
</dbReference>
<protein>
    <recommendedName>
        <fullName evidence="2">Fungal-type protein kinase domain-containing protein</fullName>
    </recommendedName>
</protein>
<gene>
    <name evidence="3" type="ORF">QCA50_010262</name>
</gene>
<reference evidence="3 4" key="1">
    <citation type="submission" date="2022-09" db="EMBL/GenBank/DDBJ databases">
        <authorList>
            <person name="Palmer J.M."/>
        </authorList>
    </citation>
    <scope>NUCLEOTIDE SEQUENCE [LARGE SCALE GENOMIC DNA]</scope>
    <source>
        <strain evidence="3 4">DSM 7382</strain>
    </source>
</reference>
<name>A0AAW0G2R1_9APHY</name>
<sequence>MTATSQVITGLRRILREQLNRRFAFGVTLCKANFRVWLCDRSGLVGMRSSIDMDKNPKAFIRVMAAFSILRPEELGWDPTMRIYRSPTVSLLPYLVDFEIENYNDSVYHTRWAIEMPGKEPHTRETFITVKCLSAAQADGDDGRGTIVWEAVRKEEIGDPKELFVLKQSWYPSDDVATRQLYSEAQMYKRVSKHLETLENLTTTAASCQMSSGDPDVSDQFNFENIKVLHDVREALLREASTEDKQYISDVYSSEDVCINGETDTTFTLIRRKLALYEYNAKSKAGAKRDREKITEETRLYGILIEGDKVRYSSGATRTVSRTHNRLLQSTHGWPIKFFLDLKELLQVLRDGIKGHKFLYLLCWILHRDISMGNIVISAPLSYDPEKDTTIGRLIDLDHAKAANRVHPLYPLIQEADAKTGGDGVEEPNYGTESEVVRGLVSLGVDAKVACIICHRILEDKPDMNSEGLLNAAFSYITPKRGPIVDRIAAQKPVCRPDFQSIPSRQYERTGTVPFMSAEVMLGEHQLIHQCHEERLTKFTHHAVHDVESFFWVLLYICLTRKGPGGARRDELNHVECPNEYTKTLRHIILCLFNAEWANVAQNKTKVLKSQELLENNIIPYIHGYFEDVRSLIKKWHALLQRAHRYHLVERDAIHDQSLELIEETLVEVEKKAGEEHELTKKERERRKAEMTRILKTCRDTSKSSSTGPHTEVAPSTPPQHDRTLPFDRTPQTSAAGGTNAELTVAQRPKSPESPLAKRSKTGNAGTLHRID</sequence>
<feature type="domain" description="Fungal-type protein kinase" evidence="2">
    <location>
        <begin position="235"/>
        <end position="404"/>
    </location>
</feature>
<dbReference type="EMBL" id="JASBNA010000016">
    <property type="protein sequence ID" value="KAK7686662.1"/>
    <property type="molecule type" value="Genomic_DNA"/>
</dbReference>
<accession>A0AAW0G2R1</accession>
<feature type="compositionally biased region" description="Basic and acidic residues" evidence="1">
    <location>
        <begin position="673"/>
        <end position="702"/>
    </location>
</feature>
<feature type="domain" description="Fungal-type protein kinase" evidence="2">
    <location>
        <begin position="504"/>
        <end position="558"/>
    </location>
</feature>
<dbReference type="Pfam" id="PF17667">
    <property type="entry name" value="Pkinase_fungal"/>
    <property type="match status" value="3"/>
</dbReference>
<evidence type="ECO:0000313" key="4">
    <source>
        <dbReference type="Proteomes" id="UP001385951"/>
    </source>
</evidence>
<organism evidence="3 4">
    <name type="scientific">Cerrena zonata</name>
    <dbReference type="NCBI Taxonomy" id="2478898"/>
    <lineage>
        <taxon>Eukaryota</taxon>
        <taxon>Fungi</taxon>
        <taxon>Dikarya</taxon>
        <taxon>Basidiomycota</taxon>
        <taxon>Agaricomycotina</taxon>
        <taxon>Agaricomycetes</taxon>
        <taxon>Polyporales</taxon>
        <taxon>Cerrenaceae</taxon>
        <taxon>Cerrena</taxon>
    </lineage>
</organism>
<comment type="caution">
    <text evidence="3">The sequence shown here is derived from an EMBL/GenBank/DDBJ whole genome shotgun (WGS) entry which is preliminary data.</text>
</comment>
<evidence type="ECO:0000256" key="1">
    <source>
        <dbReference type="SAM" id="MobiDB-lite"/>
    </source>
</evidence>
<feature type="domain" description="Fungal-type protein kinase" evidence="2">
    <location>
        <begin position="3"/>
        <end position="193"/>
    </location>
</feature>
<evidence type="ECO:0000259" key="2">
    <source>
        <dbReference type="Pfam" id="PF17667"/>
    </source>
</evidence>
<dbReference type="InterPro" id="IPR040976">
    <property type="entry name" value="Pkinase_fungal"/>
</dbReference>
<dbReference type="InterPro" id="IPR011009">
    <property type="entry name" value="Kinase-like_dom_sf"/>
</dbReference>